<dbReference type="EMBL" id="JAPDDP010000066">
    <property type="protein sequence ID" value="MDA0184011.1"/>
    <property type="molecule type" value="Genomic_DNA"/>
</dbReference>
<evidence type="ECO:0000313" key="3">
    <source>
        <dbReference type="EMBL" id="MDA0184011.1"/>
    </source>
</evidence>
<dbReference type="InterPro" id="IPR039373">
    <property type="entry name" value="Peptidase_M28B"/>
</dbReference>
<keyword evidence="1" id="KW-0732">Signal</keyword>
<feature type="domain" description="Peptidase M28" evidence="2">
    <location>
        <begin position="222"/>
        <end position="410"/>
    </location>
</feature>
<feature type="chain" id="PRO_5040746903" evidence="1">
    <location>
        <begin position="26"/>
        <end position="606"/>
    </location>
</feature>
<evidence type="ECO:0000256" key="1">
    <source>
        <dbReference type="SAM" id="SignalP"/>
    </source>
</evidence>
<evidence type="ECO:0000259" key="2">
    <source>
        <dbReference type="Pfam" id="PF04389"/>
    </source>
</evidence>
<dbReference type="InterPro" id="IPR046450">
    <property type="entry name" value="PA_dom_sf"/>
</dbReference>
<dbReference type="Pfam" id="PF04389">
    <property type="entry name" value="Peptidase_M28"/>
    <property type="match status" value="1"/>
</dbReference>
<comment type="caution">
    <text evidence="3">The sequence shown here is derived from an EMBL/GenBank/DDBJ whole genome shotgun (WGS) entry which is preliminary data.</text>
</comment>
<name>A0A9X3SBX2_9ACTN</name>
<feature type="signal peptide" evidence="1">
    <location>
        <begin position="1"/>
        <end position="25"/>
    </location>
</feature>
<protein>
    <submittedName>
        <fullName evidence="3">M28 family peptidase</fullName>
    </submittedName>
</protein>
<dbReference type="PANTHER" id="PTHR10404">
    <property type="entry name" value="N-ACETYLATED-ALPHA-LINKED ACIDIC DIPEPTIDASE"/>
    <property type="match status" value="1"/>
</dbReference>
<organism evidence="3 4">
    <name type="scientific">Solirubrobacter phytolaccae</name>
    <dbReference type="NCBI Taxonomy" id="1404360"/>
    <lineage>
        <taxon>Bacteria</taxon>
        <taxon>Bacillati</taxon>
        <taxon>Actinomycetota</taxon>
        <taxon>Thermoleophilia</taxon>
        <taxon>Solirubrobacterales</taxon>
        <taxon>Solirubrobacteraceae</taxon>
        <taxon>Solirubrobacter</taxon>
    </lineage>
</organism>
<sequence>MHLSRIGRLAVCATALALSAGPAQAATTDIANEEMRACAQLGAKPPGSAAGREQARRLERGFREAGFTTAREDFHVPLFREERTRLTVAGKDVPAESFAYGGTGRVRAGVVDVGVGRPADYAGKDVTGKIVMVTRDEAFHRSSQLAQVIARGGAAMLYVSGSPDNLVQEGAVRFAQYAPASILTVSVGAQDGAAVRAALAGSPGLEVTLEVRASREDAVARNVLGVRRGTTHPDKVIVVGAHYDSWHAGAIDNCTAVGSLLSVADAVRDVPLAYTVVLAGWDAEELGLTGSYDWVARHADRLGDIVVNVNLEMTAAEAGAPAIRFGTSGPKMTALVKQAAAANGYVAQDLPATVVRAISGGILPTDIQPFYSAGVQGFSTFTSTPFYHTPQDVPERVDPESLRRVSAYLRDALLALQTATPAELTVREVPSVSVRTPERVEAGAEIPVEVELRDPAGAPVVGAPVRVLVNQNDHWARHEGTATELGGGRYRYSIPAGVTDEGRTAITVTADTPAFIAEGYAFVEQRGGGVLTRRPDTCSGARWFLEPVRGRGVQATVSAGSAYVLADRLVVVDARAAGRDPVVLRVKARTSDGRTVVQSREYRVCA</sequence>
<dbReference type="Gene3D" id="3.40.630.10">
    <property type="entry name" value="Zn peptidases"/>
    <property type="match status" value="1"/>
</dbReference>
<evidence type="ECO:0000313" key="4">
    <source>
        <dbReference type="Proteomes" id="UP001147653"/>
    </source>
</evidence>
<dbReference type="SUPFAM" id="SSF52025">
    <property type="entry name" value="PA domain"/>
    <property type="match status" value="1"/>
</dbReference>
<gene>
    <name evidence="3" type="ORF">OJ997_27130</name>
</gene>
<dbReference type="PANTHER" id="PTHR10404:SF46">
    <property type="entry name" value="VACUOLAR PROTEIN SORTING-ASSOCIATED PROTEIN 70"/>
    <property type="match status" value="1"/>
</dbReference>
<dbReference type="InterPro" id="IPR007484">
    <property type="entry name" value="Peptidase_M28"/>
</dbReference>
<accession>A0A9X3SBX2</accession>
<proteinExistence type="predicted"/>
<dbReference type="Gene3D" id="3.50.30.30">
    <property type="match status" value="1"/>
</dbReference>
<dbReference type="SUPFAM" id="SSF53187">
    <property type="entry name" value="Zn-dependent exopeptidases"/>
    <property type="match status" value="1"/>
</dbReference>
<dbReference type="RefSeq" id="WP_270028428.1">
    <property type="nucleotide sequence ID" value="NZ_JAPDDP010000066.1"/>
</dbReference>
<dbReference type="AlphaFoldDB" id="A0A9X3SBX2"/>
<reference evidence="3" key="1">
    <citation type="submission" date="2022-10" db="EMBL/GenBank/DDBJ databases">
        <title>The WGS of Solirubrobacter phytolaccae KCTC 29190.</title>
        <authorList>
            <person name="Jiang Z."/>
        </authorList>
    </citation>
    <scope>NUCLEOTIDE SEQUENCE</scope>
    <source>
        <strain evidence="3">KCTC 29190</strain>
    </source>
</reference>
<keyword evidence="4" id="KW-1185">Reference proteome</keyword>
<dbReference type="Proteomes" id="UP001147653">
    <property type="component" value="Unassembled WGS sequence"/>
</dbReference>